<accession>A0A0D9ZKU3</accession>
<organism evidence="1">
    <name type="scientific">Oryza glumipatula</name>
    <dbReference type="NCBI Taxonomy" id="40148"/>
    <lineage>
        <taxon>Eukaryota</taxon>
        <taxon>Viridiplantae</taxon>
        <taxon>Streptophyta</taxon>
        <taxon>Embryophyta</taxon>
        <taxon>Tracheophyta</taxon>
        <taxon>Spermatophyta</taxon>
        <taxon>Magnoliopsida</taxon>
        <taxon>Liliopsida</taxon>
        <taxon>Poales</taxon>
        <taxon>Poaceae</taxon>
        <taxon>BOP clade</taxon>
        <taxon>Oryzoideae</taxon>
        <taxon>Oryzeae</taxon>
        <taxon>Oryzinae</taxon>
        <taxon>Oryza</taxon>
    </lineage>
</organism>
<reference evidence="1" key="1">
    <citation type="submission" date="2015-04" db="UniProtKB">
        <authorList>
            <consortium name="EnsemblPlants"/>
        </authorList>
    </citation>
    <scope>IDENTIFICATION</scope>
</reference>
<evidence type="ECO:0000313" key="1">
    <source>
        <dbReference type="EnsemblPlants" id="OGLUM04G12450.1"/>
    </source>
</evidence>
<dbReference type="Proteomes" id="UP000026961">
    <property type="component" value="Chromosome 4"/>
</dbReference>
<keyword evidence="2" id="KW-1185">Reference proteome</keyword>
<proteinExistence type="predicted"/>
<name>A0A0D9ZKU3_9ORYZ</name>
<dbReference type="Gramene" id="OGLUM04G12450.1">
    <property type="protein sequence ID" value="OGLUM04G12450.1"/>
    <property type="gene ID" value="OGLUM04G12450"/>
</dbReference>
<protein>
    <submittedName>
        <fullName evidence="1">Uncharacterized protein</fullName>
    </submittedName>
</protein>
<dbReference type="AlphaFoldDB" id="A0A0D9ZKU3"/>
<dbReference type="EnsemblPlants" id="OGLUM04G12450.1">
    <property type="protein sequence ID" value="OGLUM04G12450.1"/>
    <property type="gene ID" value="OGLUM04G12450"/>
</dbReference>
<sequence length="112" mass="12396">MKVTFDGSYGIPSSVSHPAAARHRKWSVMKVTFDGSYGMPSSVSHPAAARHSLRRIRSGDCRRRRDLELVGGSEPQPPDLAVCDGSQFRPPSQVKDTCNGFYLQSVKGYIYH</sequence>
<evidence type="ECO:0000313" key="2">
    <source>
        <dbReference type="Proteomes" id="UP000026961"/>
    </source>
</evidence>
<reference evidence="1" key="2">
    <citation type="submission" date="2018-05" db="EMBL/GenBank/DDBJ databases">
        <title>OgluRS3 (Oryza glumaepatula Reference Sequence Version 3).</title>
        <authorList>
            <person name="Zhang J."/>
            <person name="Kudrna D."/>
            <person name="Lee S."/>
            <person name="Talag J."/>
            <person name="Welchert J."/>
            <person name="Wing R.A."/>
        </authorList>
    </citation>
    <scope>NUCLEOTIDE SEQUENCE [LARGE SCALE GENOMIC DNA]</scope>
</reference>
<dbReference type="HOGENOM" id="CLU_151550_0_0_1"/>